<evidence type="ECO:0000313" key="5">
    <source>
        <dbReference type="Proteomes" id="UP000242638"/>
    </source>
</evidence>
<keyword evidence="3" id="KW-1133">Transmembrane helix</keyword>
<reference evidence="5" key="1">
    <citation type="submission" date="2013-11" db="EMBL/GenBank/DDBJ databases">
        <title>The genomic landscape of the Guanapo guppy.</title>
        <authorList>
            <person name="Kuenstner A."/>
            <person name="Dreyer C."/>
        </authorList>
    </citation>
    <scope>NUCLEOTIDE SEQUENCE</scope>
    <source>
        <strain evidence="5">Guanapo</strain>
    </source>
</reference>
<dbReference type="SUPFAM" id="SSF56436">
    <property type="entry name" value="C-type lectin-like"/>
    <property type="match status" value="1"/>
</dbReference>
<dbReference type="Gene3D" id="3.10.100.10">
    <property type="entry name" value="Mannose-Binding Protein A, subunit A"/>
    <property type="match status" value="1"/>
</dbReference>
<name>A0A3P9PTQ8_POERE</name>
<evidence type="ECO:0000256" key="1">
    <source>
        <dbReference type="SAM" id="Coils"/>
    </source>
</evidence>
<dbReference type="AlphaFoldDB" id="A0A3P9PTQ8"/>
<reference evidence="4" key="2">
    <citation type="submission" date="2025-08" db="UniProtKB">
        <authorList>
            <consortium name="Ensembl"/>
        </authorList>
    </citation>
    <scope>IDENTIFICATION</scope>
    <source>
        <strain evidence="4">Guanapo</strain>
    </source>
</reference>
<feature type="transmembrane region" description="Helical" evidence="3">
    <location>
        <begin position="31"/>
        <end position="53"/>
    </location>
</feature>
<feature type="coiled-coil region" evidence="1">
    <location>
        <begin position="55"/>
        <end position="85"/>
    </location>
</feature>
<proteinExistence type="predicted"/>
<dbReference type="GeneTree" id="ENSGT00940000167246"/>
<evidence type="ECO:0000313" key="4">
    <source>
        <dbReference type="Ensembl" id="ENSPREP00000025170.1"/>
    </source>
</evidence>
<dbReference type="InterPro" id="IPR016187">
    <property type="entry name" value="CTDL_fold"/>
</dbReference>
<keyword evidence="5" id="KW-1185">Reference proteome</keyword>
<evidence type="ECO:0000256" key="2">
    <source>
        <dbReference type="SAM" id="MobiDB-lite"/>
    </source>
</evidence>
<keyword evidence="3" id="KW-0812">Transmembrane</keyword>
<protein>
    <recommendedName>
        <fullName evidence="6">C-type lectin domain-containing protein</fullName>
    </recommendedName>
</protein>
<feature type="region of interest" description="Disordered" evidence="2">
    <location>
        <begin position="1"/>
        <end position="21"/>
    </location>
</feature>
<dbReference type="Bgee" id="ENSPREG00000016994">
    <property type="expression patterns" value="Expressed in caudal fin"/>
</dbReference>
<evidence type="ECO:0008006" key="6">
    <source>
        <dbReference type="Google" id="ProtNLM"/>
    </source>
</evidence>
<keyword evidence="1" id="KW-0175">Coiled coil</keyword>
<keyword evidence="3" id="KW-0472">Membrane</keyword>
<reference evidence="4" key="3">
    <citation type="submission" date="2025-09" db="UniProtKB">
        <authorList>
            <consortium name="Ensembl"/>
        </authorList>
    </citation>
    <scope>IDENTIFICATION</scope>
    <source>
        <strain evidence="4">Guanapo</strain>
    </source>
</reference>
<sequence>MDKNKSTEAIYENPQELEEGKKEKPSCSFQLLSLGILSVLLLASIAFIAWISVDMMSHKEKLDGLKRENKRLNIKKSLLENVTEQLIGERDDLKRALQVILMHDNFPVNQFCPDKKCLPCQKSWASLLEKCDQFYDQHSGQNPGKGARLYCQNTSADLVVVDDVKEQSPASNHEMNFCLLGQTDNNWLWIDGQNESLG</sequence>
<organism evidence="4 5">
    <name type="scientific">Poecilia reticulata</name>
    <name type="common">Guppy</name>
    <name type="synonym">Acanthophacelus reticulatus</name>
    <dbReference type="NCBI Taxonomy" id="8081"/>
    <lineage>
        <taxon>Eukaryota</taxon>
        <taxon>Metazoa</taxon>
        <taxon>Chordata</taxon>
        <taxon>Craniata</taxon>
        <taxon>Vertebrata</taxon>
        <taxon>Euteleostomi</taxon>
        <taxon>Actinopterygii</taxon>
        <taxon>Neopterygii</taxon>
        <taxon>Teleostei</taxon>
        <taxon>Neoteleostei</taxon>
        <taxon>Acanthomorphata</taxon>
        <taxon>Ovalentaria</taxon>
        <taxon>Atherinomorphae</taxon>
        <taxon>Cyprinodontiformes</taxon>
        <taxon>Poeciliidae</taxon>
        <taxon>Poeciliinae</taxon>
        <taxon>Poecilia</taxon>
    </lineage>
</organism>
<evidence type="ECO:0000256" key="3">
    <source>
        <dbReference type="SAM" id="Phobius"/>
    </source>
</evidence>
<dbReference type="Ensembl" id="ENSPRET00000025420.1">
    <property type="protein sequence ID" value="ENSPREP00000025170.1"/>
    <property type="gene ID" value="ENSPREG00000016994.1"/>
</dbReference>
<dbReference type="Proteomes" id="UP000242638">
    <property type="component" value="Unassembled WGS sequence"/>
</dbReference>
<dbReference type="InterPro" id="IPR016186">
    <property type="entry name" value="C-type_lectin-like/link_sf"/>
</dbReference>
<accession>A0A3P9PTQ8</accession>